<feature type="non-terminal residue" evidence="2">
    <location>
        <position position="114"/>
    </location>
</feature>
<dbReference type="AlphaFoldDB" id="K0S236"/>
<dbReference type="EMBL" id="AGNL01038765">
    <property type="protein sequence ID" value="EJK52987.1"/>
    <property type="molecule type" value="Genomic_DNA"/>
</dbReference>
<evidence type="ECO:0000313" key="3">
    <source>
        <dbReference type="Proteomes" id="UP000266841"/>
    </source>
</evidence>
<proteinExistence type="predicted"/>
<keyword evidence="3" id="KW-1185">Reference proteome</keyword>
<feature type="region of interest" description="Disordered" evidence="1">
    <location>
        <begin position="1"/>
        <end position="31"/>
    </location>
</feature>
<organism evidence="2 3">
    <name type="scientific">Thalassiosira oceanica</name>
    <name type="common">Marine diatom</name>
    <dbReference type="NCBI Taxonomy" id="159749"/>
    <lineage>
        <taxon>Eukaryota</taxon>
        <taxon>Sar</taxon>
        <taxon>Stramenopiles</taxon>
        <taxon>Ochrophyta</taxon>
        <taxon>Bacillariophyta</taxon>
        <taxon>Coscinodiscophyceae</taxon>
        <taxon>Thalassiosirophycidae</taxon>
        <taxon>Thalassiosirales</taxon>
        <taxon>Thalassiosiraceae</taxon>
        <taxon>Thalassiosira</taxon>
    </lineage>
</organism>
<accession>K0S236</accession>
<comment type="caution">
    <text evidence="2">The sequence shown here is derived from an EMBL/GenBank/DDBJ whole genome shotgun (WGS) entry which is preliminary data.</text>
</comment>
<protein>
    <recommendedName>
        <fullName evidence="4">F-box domain-containing protein</fullName>
    </recommendedName>
</protein>
<dbReference type="Proteomes" id="UP000266841">
    <property type="component" value="Unassembled WGS sequence"/>
</dbReference>
<gene>
    <name evidence="2" type="ORF">THAOC_27656</name>
</gene>
<reference evidence="2 3" key="1">
    <citation type="journal article" date="2012" name="Genome Biol.">
        <title>Genome and low-iron response of an oceanic diatom adapted to chronic iron limitation.</title>
        <authorList>
            <person name="Lommer M."/>
            <person name="Specht M."/>
            <person name="Roy A.S."/>
            <person name="Kraemer L."/>
            <person name="Andreson R."/>
            <person name="Gutowska M.A."/>
            <person name="Wolf J."/>
            <person name="Bergner S.V."/>
            <person name="Schilhabel M.B."/>
            <person name="Klostermeier U.C."/>
            <person name="Beiko R.G."/>
            <person name="Rosenstiel P."/>
            <person name="Hippler M."/>
            <person name="Laroche J."/>
        </authorList>
    </citation>
    <scope>NUCLEOTIDE SEQUENCE [LARGE SCALE GENOMIC DNA]</scope>
    <source>
        <strain evidence="2 3">CCMP1005</strain>
    </source>
</reference>
<evidence type="ECO:0000313" key="2">
    <source>
        <dbReference type="EMBL" id="EJK52987.1"/>
    </source>
</evidence>
<evidence type="ECO:0008006" key="4">
    <source>
        <dbReference type="Google" id="ProtNLM"/>
    </source>
</evidence>
<evidence type="ECO:0000256" key="1">
    <source>
        <dbReference type="SAM" id="MobiDB-lite"/>
    </source>
</evidence>
<sequence>MADGGGAKRLKSAEDGSVVESEDNGQEEGNHVVLPVSFSAKVDLSRVDSDIVSNVTSFLGTPRELLDLALTCKSFGWRQPMSARTWSLVEEVARQAVCSRATDDEIGCLPQLAR</sequence>
<name>K0S236_THAOC</name>